<name>A0A839IP58_9GAMM</name>
<keyword evidence="3" id="KW-1185">Reference proteome</keyword>
<dbReference type="Pfam" id="PF00583">
    <property type="entry name" value="Acetyltransf_1"/>
    <property type="match status" value="1"/>
</dbReference>
<dbReference type="InterPro" id="IPR016181">
    <property type="entry name" value="Acyl_CoA_acyltransferase"/>
</dbReference>
<feature type="domain" description="N-acetyltransferase" evidence="1">
    <location>
        <begin position="4"/>
        <end position="141"/>
    </location>
</feature>
<dbReference type="RefSeq" id="WP_182808032.1">
    <property type="nucleotide sequence ID" value="NZ_JACJFM010000006.1"/>
</dbReference>
<evidence type="ECO:0000313" key="3">
    <source>
        <dbReference type="Proteomes" id="UP000565262"/>
    </source>
</evidence>
<protein>
    <submittedName>
        <fullName evidence="2">GNAT family N-acetyltransferase</fullName>
    </submittedName>
</protein>
<sequence>MIPVLIKADSQVYSSALIQQCMSSWYQQYQMIWDERQFEENWAECDNYEIFIQQQRVGICRLYYDQKYCYLRDLHIETEYRNQGIGEQVLGLISNLCLGKGLDALRLRVFLDNPASRLYLRYGFMPLKADHSTRYMEYQIR</sequence>
<dbReference type="SUPFAM" id="SSF55729">
    <property type="entry name" value="Acyl-CoA N-acyltransferases (Nat)"/>
    <property type="match status" value="1"/>
</dbReference>
<dbReference type="InterPro" id="IPR000182">
    <property type="entry name" value="GNAT_dom"/>
</dbReference>
<dbReference type="Gene3D" id="3.40.630.30">
    <property type="match status" value="1"/>
</dbReference>
<accession>A0A839IP58</accession>
<evidence type="ECO:0000259" key="1">
    <source>
        <dbReference type="PROSITE" id="PS51186"/>
    </source>
</evidence>
<dbReference type="Proteomes" id="UP000565262">
    <property type="component" value="Unassembled WGS sequence"/>
</dbReference>
<evidence type="ECO:0000313" key="2">
    <source>
        <dbReference type="EMBL" id="MBB1486247.1"/>
    </source>
</evidence>
<reference evidence="2 3" key="1">
    <citation type="submission" date="2020-08" db="EMBL/GenBank/DDBJ databases">
        <title>Oceanospirillum sp. nov. isolated from marine sediment.</title>
        <authorList>
            <person name="Ji X."/>
        </authorList>
    </citation>
    <scope>NUCLEOTIDE SEQUENCE [LARGE SCALE GENOMIC DNA]</scope>
    <source>
        <strain evidence="2 3">D5</strain>
    </source>
</reference>
<dbReference type="CDD" id="cd04301">
    <property type="entry name" value="NAT_SF"/>
    <property type="match status" value="1"/>
</dbReference>
<organism evidence="2 3">
    <name type="scientific">Oceanospirillum sediminis</name>
    <dbReference type="NCBI Taxonomy" id="2760088"/>
    <lineage>
        <taxon>Bacteria</taxon>
        <taxon>Pseudomonadati</taxon>
        <taxon>Pseudomonadota</taxon>
        <taxon>Gammaproteobacteria</taxon>
        <taxon>Oceanospirillales</taxon>
        <taxon>Oceanospirillaceae</taxon>
        <taxon>Oceanospirillum</taxon>
    </lineage>
</organism>
<comment type="caution">
    <text evidence="2">The sequence shown here is derived from an EMBL/GenBank/DDBJ whole genome shotgun (WGS) entry which is preliminary data.</text>
</comment>
<gene>
    <name evidence="2" type="ORF">H4O21_06460</name>
</gene>
<keyword evidence="2" id="KW-0808">Transferase</keyword>
<dbReference type="EMBL" id="JACJFM010000006">
    <property type="protein sequence ID" value="MBB1486247.1"/>
    <property type="molecule type" value="Genomic_DNA"/>
</dbReference>
<dbReference type="PROSITE" id="PS51186">
    <property type="entry name" value="GNAT"/>
    <property type="match status" value="1"/>
</dbReference>
<dbReference type="GO" id="GO:0016747">
    <property type="term" value="F:acyltransferase activity, transferring groups other than amino-acyl groups"/>
    <property type="evidence" value="ECO:0007669"/>
    <property type="project" value="InterPro"/>
</dbReference>
<proteinExistence type="predicted"/>
<dbReference type="AlphaFoldDB" id="A0A839IP58"/>